<dbReference type="Proteomes" id="UP000032142">
    <property type="component" value="Unassembled WGS sequence"/>
</dbReference>
<gene>
    <name evidence="1" type="ORF">F383_00266</name>
</gene>
<protein>
    <submittedName>
        <fullName evidence="1">Uncharacterized protein</fullName>
    </submittedName>
</protein>
<keyword evidence="2" id="KW-1185">Reference proteome</keyword>
<name>A0A0B0P0J2_GOSAR</name>
<proteinExistence type="predicted"/>
<evidence type="ECO:0000313" key="1">
    <source>
        <dbReference type="EMBL" id="KHG16826.1"/>
    </source>
</evidence>
<dbReference type="AlphaFoldDB" id="A0A0B0P0J2"/>
<organism evidence="1 2">
    <name type="scientific">Gossypium arboreum</name>
    <name type="common">Tree cotton</name>
    <name type="synonym">Gossypium nanking</name>
    <dbReference type="NCBI Taxonomy" id="29729"/>
    <lineage>
        <taxon>Eukaryota</taxon>
        <taxon>Viridiplantae</taxon>
        <taxon>Streptophyta</taxon>
        <taxon>Embryophyta</taxon>
        <taxon>Tracheophyta</taxon>
        <taxon>Spermatophyta</taxon>
        <taxon>Magnoliopsida</taxon>
        <taxon>eudicotyledons</taxon>
        <taxon>Gunneridae</taxon>
        <taxon>Pentapetalae</taxon>
        <taxon>rosids</taxon>
        <taxon>malvids</taxon>
        <taxon>Malvales</taxon>
        <taxon>Malvaceae</taxon>
        <taxon>Malvoideae</taxon>
        <taxon>Gossypium</taxon>
    </lineage>
</organism>
<evidence type="ECO:0000313" key="2">
    <source>
        <dbReference type="Proteomes" id="UP000032142"/>
    </source>
</evidence>
<accession>A0A0B0P0J2</accession>
<reference evidence="2" key="1">
    <citation type="submission" date="2014-09" db="EMBL/GenBank/DDBJ databases">
        <authorList>
            <person name="Mudge J."/>
            <person name="Ramaraj T."/>
            <person name="Lindquist I.E."/>
            <person name="Bharti A.K."/>
            <person name="Sundararajan A."/>
            <person name="Cameron C.T."/>
            <person name="Woodward J.E."/>
            <person name="May G.D."/>
            <person name="Brubaker C."/>
            <person name="Broadhvest J."/>
            <person name="Wilkins T.A."/>
        </authorList>
    </citation>
    <scope>NUCLEOTIDE SEQUENCE</scope>
    <source>
        <strain evidence="2">cv. AKA8401</strain>
    </source>
</reference>
<sequence length="59" mass="6748">MRSRIRLYLGYGIDIGFPDVSVSIPNGLTGRPRMCQRNGKYRQVSSGIKGRWRLVHTIN</sequence>
<dbReference type="EMBL" id="KN407005">
    <property type="protein sequence ID" value="KHG16826.1"/>
    <property type="molecule type" value="Genomic_DNA"/>
</dbReference>